<feature type="domain" description="Enoyl reductase (ER)" evidence="3">
    <location>
        <begin position="10"/>
        <end position="324"/>
    </location>
</feature>
<dbReference type="GO" id="GO:0070402">
    <property type="term" value="F:NADPH binding"/>
    <property type="evidence" value="ECO:0007669"/>
    <property type="project" value="TreeGrafter"/>
</dbReference>
<dbReference type="GO" id="GO:0008270">
    <property type="term" value="F:zinc ion binding"/>
    <property type="evidence" value="ECO:0007669"/>
    <property type="project" value="InterPro"/>
</dbReference>
<dbReference type="GO" id="GO:0003960">
    <property type="term" value="F:quinone reductase (NADPH) activity"/>
    <property type="evidence" value="ECO:0007669"/>
    <property type="project" value="UniProtKB-EC"/>
</dbReference>
<organism evidence="4 5">
    <name type="scientific">Actinomadura rubteroloni</name>
    <dbReference type="NCBI Taxonomy" id="1926885"/>
    <lineage>
        <taxon>Bacteria</taxon>
        <taxon>Bacillati</taxon>
        <taxon>Actinomycetota</taxon>
        <taxon>Actinomycetes</taxon>
        <taxon>Streptosporangiales</taxon>
        <taxon>Thermomonosporaceae</taxon>
        <taxon>Actinomadura</taxon>
    </lineage>
</organism>
<dbReference type="InterPro" id="IPR011032">
    <property type="entry name" value="GroES-like_sf"/>
</dbReference>
<comment type="caution">
    <text evidence="4">The sequence shown here is derived from an EMBL/GenBank/DDBJ whole genome shotgun (WGS) entry which is preliminary data.</text>
</comment>
<proteinExistence type="predicted"/>
<dbReference type="EC" id="1.6.5.5" evidence="4"/>
<dbReference type="SMART" id="SM00829">
    <property type="entry name" value="PKS_ER"/>
    <property type="match status" value="1"/>
</dbReference>
<evidence type="ECO:0000259" key="3">
    <source>
        <dbReference type="SMART" id="SM00829"/>
    </source>
</evidence>
<dbReference type="SUPFAM" id="SSF51735">
    <property type="entry name" value="NAD(P)-binding Rossmann-fold domains"/>
    <property type="match status" value="1"/>
</dbReference>
<dbReference type="InterPro" id="IPR020843">
    <property type="entry name" value="ER"/>
</dbReference>
<dbReference type="InterPro" id="IPR002364">
    <property type="entry name" value="Quin_OxRdtase/zeta-crystal_CS"/>
</dbReference>
<keyword evidence="2 4" id="KW-0560">Oxidoreductase</keyword>
<sequence>MRAVVVTAFGGPDVLVAKEVPEPGVGDGRVLVRVEVAEINFVETQLRRGFSPGPPLPEVPFVPGGGVGGTVVEVGGGVDPGWVGRRVVTRTVDGRGGNAEFAVADAEFLVPVPDGLGTPEAAALLNDGQTALALFERAAIRPGEWVLVEAAAGGLGSLLVQLARGAGARVVGAAGSSAKLDVARALGAEAVVDYSRDGWTDAVRAATGGRGPDVVFDGVGGAIGRAAFEVTARGGRFSIHGASSGAATSVDAAEAAARGVTVIGLDQLFALAGAADARDRVARVLADAAAGRLRPAIGRTFPLADAAEAHAAMEARSVPGKTLLVV</sequence>
<protein>
    <submittedName>
        <fullName evidence="4">Quinone oxidoreductase 1</fullName>
        <ecNumber evidence="4">1.6.5.5</ecNumber>
    </submittedName>
</protein>
<evidence type="ECO:0000256" key="2">
    <source>
        <dbReference type="ARBA" id="ARBA00023002"/>
    </source>
</evidence>
<dbReference type="SUPFAM" id="SSF50129">
    <property type="entry name" value="GroES-like"/>
    <property type="match status" value="1"/>
</dbReference>
<dbReference type="InterPro" id="IPR013149">
    <property type="entry name" value="ADH-like_C"/>
</dbReference>
<dbReference type="AlphaFoldDB" id="A0A2P4UCA1"/>
<dbReference type="Proteomes" id="UP000242367">
    <property type="component" value="Unassembled WGS sequence"/>
</dbReference>
<dbReference type="InterPro" id="IPR036291">
    <property type="entry name" value="NAD(P)-bd_dom_sf"/>
</dbReference>
<keyword evidence="1" id="KW-0521">NADP</keyword>
<dbReference type="Pfam" id="PF08240">
    <property type="entry name" value="ADH_N"/>
    <property type="match status" value="1"/>
</dbReference>
<dbReference type="Gene3D" id="3.40.50.720">
    <property type="entry name" value="NAD(P)-binding Rossmann-like Domain"/>
    <property type="match status" value="1"/>
</dbReference>
<dbReference type="EMBL" id="MTBP01000004">
    <property type="protein sequence ID" value="POM22670.1"/>
    <property type="molecule type" value="Genomic_DNA"/>
</dbReference>
<keyword evidence="5" id="KW-1185">Reference proteome</keyword>
<gene>
    <name evidence="4" type="primary">qorA_8</name>
    <name evidence="4" type="ORF">BTM25_48740</name>
</gene>
<reference evidence="4 5" key="1">
    <citation type="journal article" date="2017" name="Chemistry">
        <title>Isolation, Biosynthesis and Chemical Modifications of Rubterolones A-F: Rare Tropolone Alkaloids from Actinomadura sp. 5-2.</title>
        <authorList>
            <person name="Guo H."/>
            <person name="Benndorf R."/>
            <person name="Leichnitz D."/>
            <person name="Klassen J.L."/>
            <person name="Vollmers J."/>
            <person name="Gorls H."/>
            <person name="Steinacker M."/>
            <person name="Weigel C."/>
            <person name="Dahse H.M."/>
            <person name="Kaster A.K."/>
            <person name="de Beer Z.W."/>
            <person name="Poulsen M."/>
            <person name="Beemelmanns C."/>
        </authorList>
    </citation>
    <scope>NUCLEOTIDE SEQUENCE [LARGE SCALE GENOMIC DNA]</scope>
    <source>
        <strain evidence="4 5">5-2</strain>
    </source>
</reference>
<dbReference type="InterPro" id="IPR013154">
    <property type="entry name" value="ADH-like_N"/>
</dbReference>
<name>A0A2P4UCA1_9ACTN</name>
<evidence type="ECO:0000313" key="4">
    <source>
        <dbReference type="EMBL" id="POM22670.1"/>
    </source>
</evidence>
<accession>A0A2P4UCA1</accession>
<dbReference type="PANTHER" id="PTHR48106">
    <property type="entry name" value="QUINONE OXIDOREDUCTASE PIG3-RELATED"/>
    <property type="match status" value="1"/>
</dbReference>
<evidence type="ECO:0000256" key="1">
    <source>
        <dbReference type="ARBA" id="ARBA00022857"/>
    </source>
</evidence>
<dbReference type="PROSITE" id="PS01162">
    <property type="entry name" value="QOR_ZETA_CRYSTAL"/>
    <property type="match status" value="1"/>
</dbReference>
<dbReference type="Pfam" id="PF00107">
    <property type="entry name" value="ADH_zinc_N"/>
    <property type="match status" value="1"/>
</dbReference>
<dbReference type="Gene3D" id="3.90.180.10">
    <property type="entry name" value="Medium-chain alcohol dehydrogenases, catalytic domain"/>
    <property type="match status" value="1"/>
</dbReference>
<evidence type="ECO:0000313" key="5">
    <source>
        <dbReference type="Proteomes" id="UP000242367"/>
    </source>
</evidence>